<organism evidence="13 14">
    <name type="scientific">Paralvinella palmiformis</name>
    <dbReference type="NCBI Taxonomy" id="53620"/>
    <lineage>
        <taxon>Eukaryota</taxon>
        <taxon>Metazoa</taxon>
        <taxon>Spiralia</taxon>
        <taxon>Lophotrochozoa</taxon>
        <taxon>Annelida</taxon>
        <taxon>Polychaeta</taxon>
        <taxon>Sedentaria</taxon>
        <taxon>Canalipalpata</taxon>
        <taxon>Terebellida</taxon>
        <taxon>Terebelliformia</taxon>
        <taxon>Alvinellidae</taxon>
        <taxon>Paralvinella</taxon>
    </lineage>
</organism>
<evidence type="ECO:0000256" key="1">
    <source>
        <dbReference type="ARBA" id="ARBA00010886"/>
    </source>
</evidence>
<evidence type="ECO:0000313" key="13">
    <source>
        <dbReference type="EMBL" id="KAK2169664.1"/>
    </source>
</evidence>
<gene>
    <name evidence="13" type="ORF">LSH36_8g12094</name>
</gene>
<sequence>MAQSYPKIMGYRIKDELGNGSFGYCFVAQREADNEILALKQFRREHLDSDCVAKEMDLLMGLNHTNIVKYYGHAFDSNNMLCLLMEYCQGGDLNKYIERKFKDGSFITEEFIWKAFHQLVLALRECHSRNRFGRIILHRDLKPANVFFDKDMNVKLGDFGSSRMLPFNRDTTATFAGTLFYMSPEQMSYAPYDEKCDIWSLGCTVHEMCVRKPTFFGLTDVDVAAKIRNANYPTLPDKYSIDLRRAISSMLQLLPNDRCSIEQLAACPLMQRNISREKM</sequence>
<dbReference type="PROSITE" id="PS50011">
    <property type="entry name" value="PROTEIN_KINASE_DOM"/>
    <property type="match status" value="1"/>
</dbReference>
<dbReference type="InterPro" id="IPR051131">
    <property type="entry name" value="NEK_Ser/Thr_kinase_NIMA"/>
</dbReference>
<dbReference type="PROSITE" id="PS00107">
    <property type="entry name" value="PROTEIN_KINASE_ATP"/>
    <property type="match status" value="1"/>
</dbReference>
<evidence type="ECO:0000256" key="11">
    <source>
        <dbReference type="RuleBase" id="RU000304"/>
    </source>
</evidence>
<dbReference type="PANTHER" id="PTHR44899:SF10">
    <property type="entry name" value="NIMA-RELATED KINASE 2"/>
    <property type="match status" value="1"/>
</dbReference>
<dbReference type="Pfam" id="PF00069">
    <property type="entry name" value="Pkinase"/>
    <property type="match status" value="1"/>
</dbReference>
<dbReference type="SUPFAM" id="SSF56112">
    <property type="entry name" value="Protein kinase-like (PK-like)"/>
    <property type="match status" value="1"/>
</dbReference>
<keyword evidence="4" id="KW-0808">Transferase</keyword>
<dbReference type="InterPro" id="IPR008271">
    <property type="entry name" value="Ser/Thr_kinase_AS"/>
</dbReference>
<dbReference type="InterPro" id="IPR000719">
    <property type="entry name" value="Prot_kinase_dom"/>
</dbReference>
<keyword evidence="6" id="KW-0418">Kinase</keyword>
<evidence type="ECO:0000256" key="10">
    <source>
        <dbReference type="PROSITE-ProRule" id="PRU10141"/>
    </source>
</evidence>
<dbReference type="GO" id="GO:0005524">
    <property type="term" value="F:ATP binding"/>
    <property type="evidence" value="ECO:0007669"/>
    <property type="project" value="UniProtKB-UniRule"/>
</dbReference>
<evidence type="ECO:0000256" key="6">
    <source>
        <dbReference type="ARBA" id="ARBA00022777"/>
    </source>
</evidence>
<name>A0AAD9KEF5_9ANNE</name>
<keyword evidence="5 10" id="KW-0547">Nucleotide-binding</keyword>
<evidence type="ECO:0000256" key="9">
    <source>
        <dbReference type="ARBA" id="ARBA00048679"/>
    </source>
</evidence>
<reference evidence="13" key="1">
    <citation type="journal article" date="2023" name="Mol. Biol. Evol.">
        <title>Third-Generation Sequencing Reveals the Adaptive Role of the Epigenome in Three Deep-Sea Polychaetes.</title>
        <authorList>
            <person name="Perez M."/>
            <person name="Aroh O."/>
            <person name="Sun Y."/>
            <person name="Lan Y."/>
            <person name="Juniper S.K."/>
            <person name="Young C.R."/>
            <person name="Angers B."/>
            <person name="Qian P.Y."/>
        </authorList>
    </citation>
    <scope>NUCLEOTIDE SEQUENCE</scope>
    <source>
        <strain evidence="13">P08H-3</strain>
    </source>
</reference>
<dbReference type="EC" id="2.7.11.1" evidence="2"/>
<keyword evidence="3 11" id="KW-0723">Serine/threonine-protein kinase</keyword>
<evidence type="ECO:0000259" key="12">
    <source>
        <dbReference type="PROSITE" id="PS50011"/>
    </source>
</evidence>
<protein>
    <recommendedName>
        <fullName evidence="2">non-specific serine/threonine protein kinase</fullName>
        <ecNumber evidence="2">2.7.11.1</ecNumber>
    </recommendedName>
</protein>
<dbReference type="Gene3D" id="1.10.510.10">
    <property type="entry name" value="Transferase(Phosphotransferase) domain 1"/>
    <property type="match status" value="1"/>
</dbReference>
<keyword evidence="14" id="KW-1185">Reference proteome</keyword>
<evidence type="ECO:0000256" key="3">
    <source>
        <dbReference type="ARBA" id="ARBA00022527"/>
    </source>
</evidence>
<evidence type="ECO:0000313" key="14">
    <source>
        <dbReference type="Proteomes" id="UP001208570"/>
    </source>
</evidence>
<evidence type="ECO:0000256" key="7">
    <source>
        <dbReference type="ARBA" id="ARBA00022840"/>
    </source>
</evidence>
<evidence type="ECO:0000256" key="2">
    <source>
        <dbReference type="ARBA" id="ARBA00012513"/>
    </source>
</evidence>
<feature type="binding site" evidence="10">
    <location>
        <position position="40"/>
    </location>
    <ligand>
        <name>ATP</name>
        <dbReference type="ChEBI" id="CHEBI:30616"/>
    </ligand>
</feature>
<evidence type="ECO:0000256" key="8">
    <source>
        <dbReference type="ARBA" id="ARBA00047899"/>
    </source>
</evidence>
<comment type="catalytic activity">
    <reaction evidence="8">
        <text>L-threonyl-[protein] + ATP = O-phospho-L-threonyl-[protein] + ADP + H(+)</text>
        <dbReference type="Rhea" id="RHEA:46608"/>
        <dbReference type="Rhea" id="RHEA-COMP:11060"/>
        <dbReference type="Rhea" id="RHEA-COMP:11605"/>
        <dbReference type="ChEBI" id="CHEBI:15378"/>
        <dbReference type="ChEBI" id="CHEBI:30013"/>
        <dbReference type="ChEBI" id="CHEBI:30616"/>
        <dbReference type="ChEBI" id="CHEBI:61977"/>
        <dbReference type="ChEBI" id="CHEBI:456216"/>
        <dbReference type="EC" id="2.7.11.1"/>
    </reaction>
</comment>
<dbReference type="GO" id="GO:0004674">
    <property type="term" value="F:protein serine/threonine kinase activity"/>
    <property type="evidence" value="ECO:0007669"/>
    <property type="project" value="UniProtKB-KW"/>
</dbReference>
<dbReference type="InterPro" id="IPR017441">
    <property type="entry name" value="Protein_kinase_ATP_BS"/>
</dbReference>
<comment type="caution">
    <text evidence="13">The sequence shown here is derived from an EMBL/GenBank/DDBJ whole genome shotgun (WGS) entry which is preliminary data.</text>
</comment>
<keyword evidence="7 10" id="KW-0067">ATP-binding</keyword>
<proteinExistence type="inferred from homology"/>
<dbReference type="SMART" id="SM00220">
    <property type="entry name" value="S_TKc"/>
    <property type="match status" value="1"/>
</dbReference>
<dbReference type="Proteomes" id="UP001208570">
    <property type="component" value="Unassembled WGS sequence"/>
</dbReference>
<evidence type="ECO:0000256" key="4">
    <source>
        <dbReference type="ARBA" id="ARBA00022679"/>
    </source>
</evidence>
<dbReference type="EMBL" id="JAODUP010000008">
    <property type="protein sequence ID" value="KAK2169664.1"/>
    <property type="molecule type" value="Genomic_DNA"/>
</dbReference>
<evidence type="ECO:0000256" key="5">
    <source>
        <dbReference type="ARBA" id="ARBA00022741"/>
    </source>
</evidence>
<feature type="domain" description="Protein kinase" evidence="12">
    <location>
        <begin position="11"/>
        <end position="270"/>
    </location>
</feature>
<accession>A0AAD9KEF5</accession>
<dbReference type="PANTHER" id="PTHR44899">
    <property type="entry name" value="CAMK FAMILY PROTEIN KINASE"/>
    <property type="match status" value="1"/>
</dbReference>
<dbReference type="AlphaFoldDB" id="A0AAD9KEF5"/>
<dbReference type="InterPro" id="IPR011009">
    <property type="entry name" value="Kinase-like_dom_sf"/>
</dbReference>
<comment type="catalytic activity">
    <reaction evidence="9">
        <text>L-seryl-[protein] + ATP = O-phospho-L-seryl-[protein] + ADP + H(+)</text>
        <dbReference type="Rhea" id="RHEA:17989"/>
        <dbReference type="Rhea" id="RHEA-COMP:9863"/>
        <dbReference type="Rhea" id="RHEA-COMP:11604"/>
        <dbReference type="ChEBI" id="CHEBI:15378"/>
        <dbReference type="ChEBI" id="CHEBI:29999"/>
        <dbReference type="ChEBI" id="CHEBI:30616"/>
        <dbReference type="ChEBI" id="CHEBI:83421"/>
        <dbReference type="ChEBI" id="CHEBI:456216"/>
        <dbReference type="EC" id="2.7.11.1"/>
    </reaction>
</comment>
<dbReference type="PROSITE" id="PS00108">
    <property type="entry name" value="PROTEIN_KINASE_ST"/>
    <property type="match status" value="1"/>
</dbReference>
<comment type="similarity">
    <text evidence="1">Belongs to the protein kinase superfamily. NEK Ser/Thr protein kinase family. NIMA subfamily.</text>
</comment>